<organism evidence="2 3">
    <name type="scientific">Zostera marina</name>
    <name type="common">Eelgrass</name>
    <dbReference type="NCBI Taxonomy" id="29655"/>
    <lineage>
        <taxon>Eukaryota</taxon>
        <taxon>Viridiplantae</taxon>
        <taxon>Streptophyta</taxon>
        <taxon>Embryophyta</taxon>
        <taxon>Tracheophyta</taxon>
        <taxon>Spermatophyta</taxon>
        <taxon>Magnoliopsida</taxon>
        <taxon>Liliopsida</taxon>
        <taxon>Zosteraceae</taxon>
        <taxon>Zostera</taxon>
    </lineage>
</organism>
<dbReference type="Proteomes" id="UP000036987">
    <property type="component" value="Unassembled WGS sequence"/>
</dbReference>
<feature type="compositionally biased region" description="Basic and acidic residues" evidence="1">
    <location>
        <begin position="591"/>
        <end position="602"/>
    </location>
</feature>
<dbReference type="PANTHER" id="PTHR31286:SF180">
    <property type="entry name" value="OS10G0362600 PROTEIN"/>
    <property type="match status" value="1"/>
</dbReference>
<dbReference type="AlphaFoldDB" id="A0A0K9PD09"/>
<dbReference type="PANTHER" id="PTHR31286">
    <property type="entry name" value="GLYCINE-RICH CELL WALL STRUCTURAL PROTEIN 1.8-LIKE"/>
    <property type="match status" value="1"/>
</dbReference>
<feature type="compositionally biased region" description="Basic and acidic residues" evidence="1">
    <location>
        <begin position="23"/>
        <end position="34"/>
    </location>
</feature>
<accession>A0A0K9PD09</accession>
<feature type="compositionally biased region" description="Polar residues" evidence="1">
    <location>
        <begin position="800"/>
        <end position="824"/>
    </location>
</feature>
<feature type="compositionally biased region" description="Polar residues" evidence="1">
    <location>
        <begin position="61"/>
        <end position="72"/>
    </location>
</feature>
<dbReference type="STRING" id="29655.A0A0K9PD09"/>
<protein>
    <submittedName>
        <fullName evidence="2">Uncharacterized protein</fullName>
    </submittedName>
</protein>
<feature type="compositionally biased region" description="Acidic residues" evidence="1">
    <location>
        <begin position="1"/>
        <end position="12"/>
    </location>
</feature>
<feature type="region of interest" description="Disordered" evidence="1">
    <location>
        <begin position="591"/>
        <end position="660"/>
    </location>
</feature>
<feature type="region of interest" description="Disordered" evidence="1">
    <location>
        <begin position="1"/>
        <end position="77"/>
    </location>
</feature>
<feature type="region of interest" description="Disordered" evidence="1">
    <location>
        <begin position="792"/>
        <end position="966"/>
    </location>
</feature>
<sequence>MGETSMEVDEGPEWMVVGGSKAGRSDGKSGRIERLSGNNNGGAPFSGRRGGRGGYQRSSRPVQGNPQPNQTSPEEKQRLVDRYKWAKLAGDDYLPKAMDLCDLERRERVRNGMGSPEDLTAMKEQRKAHAEVRRNSIKAGDGMLSPTTNAMEIARRARARAGKATKEDLELLEKQRKLKAEHLKNERALNEATLGPIIDKEDLERRRRIKEGNATPDDMQLVENQRKLNLGKNSTPLAGGGARSFASLLKPAPTLPEGVTTKLSYVEPTTRNGRRGAMIKQDLIKKIEEKFAGTLLIRRLTDEKIDPRRSGVILIQFRRREDYLKVRQSGDTWMNGVYTIVMSWVEGRSIENEIITSLPVWIHLPEFPMHLWCPEVFSAIGSVLGTPVKADAHTTKGPNPNGPRLLITMKTDGQFPLEVPIYMTGEDGNDTDDIIKIAYVKMPIVCNKCKGFGHTQEACRGLESGYEKNKKFIPNKNSQVITGEDDQKVVEILSGEEDQVEKKGELESMNVGGTGKDNELEVEGEKEEGEITNEKMVNDKQMKNQDKVVLKMRKLSKRSKKKKKLIKARKGVDLWKLASQRIGRYVRDLASTRRGKQNEEKVLAGGDLTPGGEDEEENRAVGKEASTTCDQLDGQREEREGQGQGEEVHNSQMNKSGSTNPKMMADITMEVQGESPKDACTDKPKYFFQTLAADLMEKGAPKDIRRINIYDQPGSSLGEKIKKLDLKDRIIKEKVKTRNENIRKGYLPTQKAILPFCKGYDGTKFQGAIEGFEGEYISKNTLPNFTFHELADQEERENGDSQPSIQQPLEPTAQAEATTSPITHTESDNNMEDKISGRTRSGGKGKVLKKVVGYGRRRKPKRVRATAQVNIGAPRKKRRESQEDNSELSTYECPPIIGEDKLAGEDKLTGEDNQLSIELNCEIQTPQQQKQDKQSKSTGYSKRRQEGTQTIPTRTKRISKKKQKVI</sequence>
<reference evidence="3" key="1">
    <citation type="journal article" date="2016" name="Nature">
        <title>The genome of the seagrass Zostera marina reveals angiosperm adaptation to the sea.</title>
        <authorList>
            <person name="Olsen J.L."/>
            <person name="Rouze P."/>
            <person name="Verhelst B."/>
            <person name="Lin Y.-C."/>
            <person name="Bayer T."/>
            <person name="Collen J."/>
            <person name="Dattolo E."/>
            <person name="De Paoli E."/>
            <person name="Dittami S."/>
            <person name="Maumus F."/>
            <person name="Michel G."/>
            <person name="Kersting A."/>
            <person name="Lauritano C."/>
            <person name="Lohaus R."/>
            <person name="Toepel M."/>
            <person name="Tonon T."/>
            <person name="Vanneste K."/>
            <person name="Amirebrahimi M."/>
            <person name="Brakel J."/>
            <person name="Bostroem C."/>
            <person name="Chovatia M."/>
            <person name="Grimwood J."/>
            <person name="Jenkins J.W."/>
            <person name="Jueterbock A."/>
            <person name="Mraz A."/>
            <person name="Stam W.T."/>
            <person name="Tice H."/>
            <person name="Bornberg-Bauer E."/>
            <person name="Green P.J."/>
            <person name="Pearson G.A."/>
            <person name="Procaccini G."/>
            <person name="Duarte C.M."/>
            <person name="Schmutz J."/>
            <person name="Reusch T.B.H."/>
            <person name="Van de Peer Y."/>
        </authorList>
    </citation>
    <scope>NUCLEOTIDE SEQUENCE [LARGE SCALE GENOMIC DNA]</scope>
    <source>
        <strain evidence="3">cv. Finnish</strain>
    </source>
</reference>
<feature type="compositionally biased region" description="Polar residues" evidence="1">
    <location>
        <begin position="911"/>
        <end position="926"/>
    </location>
</feature>
<feature type="compositionally biased region" description="Polar residues" evidence="1">
    <location>
        <begin position="650"/>
        <end position="660"/>
    </location>
</feature>
<dbReference type="EMBL" id="LFYR01000951">
    <property type="protein sequence ID" value="KMZ66869.1"/>
    <property type="molecule type" value="Genomic_DNA"/>
</dbReference>
<comment type="caution">
    <text evidence="2">The sequence shown here is derived from an EMBL/GenBank/DDBJ whole genome shotgun (WGS) entry which is preliminary data.</text>
</comment>
<feature type="compositionally biased region" description="Basic residues" evidence="1">
    <location>
        <begin position="954"/>
        <end position="966"/>
    </location>
</feature>
<keyword evidence="3" id="KW-1185">Reference proteome</keyword>
<evidence type="ECO:0000313" key="2">
    <source>
        <dbReference type="EMBL" id="KMZ66869.1"/>
    </source>
</evidence>
<dbReference type="InterPro" id="IPR040256">
    <property type="entry name" value="At4g02000-like"/>
</dbReference>
<feature type="compositionally biased region" description="Basic and acidic residues" evidence="1">
    <location>
        <begin position="633"/>
        <end position="649"/>
    </location>
</feature>
<name>A0A0K9PD09_ZOSMR</name>
<feature type="compositionally biased region" description="Basic residues" evidence="1">
    <location>
        <begin position="841"/>
        <end position="864"/>
    </location>
</feature>
<gene>
    <name evidence="2" type="ORF">ZOSMA_286G00030</name>
</gene>
<proteinExistence type="predicted"/>
<feature type="compositionally biased region" description="Basic and acidic residues" evidence="1">
    <location>
        <begin position="825"/>
        <end position="836"/>
    </location>
</feature>
<feature type="region of interest" description="Disordered" evidence="1">
    <location>
        <begin position="508"/>
        <end position="528"/>
    </location>
</feature>
<evidence type="ECO:0000313" key="3">
    <source>
        <dbReference type="Proteomes" id="UP000036987"/>
    </source>
</evidence>
<dbReference type="OrthoDB" id="994333at2759"/>
<evidence type="ECO:0000256" key="1">
    <source>
        <dbReference type="SAM" id="MobiDB-lite"/>
    </source>
</evidence>
<feature type="compositionally biased region" description="Basic and acidic residues" evidence="1">
    <location>
        <begin position="898"/>
        <end position="910"/>
    </location>
</feature>